<dbReference type="Proteomes" id="UP000239706">
    <property type="component" value="Unassembled WGS sequence"/>
</dbReference>
<sequence length="568" mass="66933">MKRIPYGISNFEVLREKNYLYVDKTSYIELLDNYAPYQFFIRPRRFGKSLFISMLENYYDINKKDKFEKLFGDLYIGKNPTEERNKFLVWKISFAGIDAGHGEEELRNSFNFKVASSAREFLYKYEELLGENKLPFENISAEMIVAHISMLCKINDKQVFLLIDEYDNFANELITGGKQNTYGSILHGEGFVKVFYKALKDATMDNFNRIFMTGVSPIMLDDLTSGFNITRNYTLDENLNAMMGFTRKELSWIMDEVNIKTPELREKICTDMTTYYDGYKFNENSKSVFNPDMSMYFLDNYLVYNRYPKEMIDNNVKTDYGKINQLAYNFNDKEALEEIMTTGETSTILIDRFNIHTMYSVKENFKSLLFYLGMLTIKGQGPLGTELRIPNYVIKTIYWEQHFQNINEKYNIQIQDIRIAVNEMRMHGSIEPLVQIVKRILEDLSNRDLIQMDEKSIKMMLLTLLGVDSTYFIQSEAENSKGYVDIMLKRKIQFKDITKFQWIIELKYIKESERNTLERVKQDGLQQLQGYSESKMVQEELETENFKKMLIIVVGKKDIHTVELRGKI</sequence>
<dbReference type="Pfam" id="PF09820">
    <property type="entry name" value="AAA-ATPase_like"/>
    <property type="match status" value="1"/>
</dbReference>
<feature type="domain" description="AAA-ATPase-like" evidence="1">
    <location>
        <begin position="5"/>
        <end position="224"/>
    </location>
</feature>
<accession>A0A2T0B799</accession>
<dbReference type="RefSeq" id="WP_106062867.1">
    <property type="nucleotide sequence ID" value="NZ_PVXO01000016.1"/>
</dbReference>
<dbReference type="InterPro" id="IPR018631">
    <property type="entry name" value="AAA-ATPase-like_dom"/>
</dbReference>
<comment type="caution">
    <text evidence="2">The sequence shown here is derived from an EMBL/GenBank/DDBJ whole genome shotgun (WGS) entry which is preliminary data.</text>
</comment>
<dbReference type="AlphaFoldDB" id="A0A2T0B799"/>
<dbReference type="PANTHER" id="PTHR34825">
    <property type="entry name" value="CONSERVED PROTEIN, WITH A WEAK D-GALACTARATE DEHYDRATASE/ALTRONATE HYDROLASE DOMAIN"/>
    <property type="match status" value="1"/>
</dbReference>
<protein>
    <submittedName>
        <fullName evidence="2">Putative AAA-ATPase</fullName>
    </submittedName>
</protein>
<gene>
    <name evidence="2" type="ORF">CLLI_06990</name>
</gene>
<evidence type="ECO:0000313" key="3">
    <source>
        <dbReference type="Proteomes" id="UP000239706"/>
    </source>
</evidence>
<dbReference type="OrthoDB" id="1050390at2"/>
<evidence type="ECO:0000259" key="1">
    <source>
        <dbReference type="Pfam" id="PF09820"/>
    </source>
</evidence>
<name>A0A2T0B799_9CLOT</name>
<dbReference type="Pfam" id="PF08011">
    <property type="entry name" value="PDDEXK_9"/>
    <property type="match status" value="1"/>
</dbReference>
<evidence type="ECO:0000313" key="2">
    <source>
        <dbReference type="EMBL" id="PRR79769.1"/>
    </source>
</evidence>
<dbReference type="EMBL" id="PVXO01000016">
    <property type="protein sequence ID" value="PRR79769.1"/>
    <property type="molecule type" value="Genomic_DNA"/>
</dbReference>
<dbReference type="InterPro" id="IPR012547">
    <property type="entry name" value="PDDEXK_9"/>
</dbReference>
<reference evidence="2 3" key="1">
    <citation type="submission" date="2018-03" db="EMBL/GenBank/DDBJ databases">
        <title>Genome sequence of Clostridium liquoris DSM 100320.</title>
        <authorList>
            <person name="Poehlein A."/>
            <person name="Daniel R."/>
        </authorList>
    </citation>
    <scope>NUCLEOTIDE SEQUENCE [LARGE SCALE GENOMIC DNA]</scope>
    <source>
        <strain evidence="2 3">DSM 100320</strain>
    </source>
</reference>
<dbReference type="PANTHER" id="PTHR34825:SF2">
    <property type="entry name" value="AAA-ATPASE-LIKE DOMAIN-CONTAINING PROTEIN"/>
    <property type="match status" value="1"/>
</dbReference>
<organism evidence="2 3">
    <name type="scientific">Clostridium liquoris</name>
    <dbReference type="NCBI Taxonomy" id="1289519"/>
    <lineage>
        <taxon>Bacteria</taxon>
        <taxon>Bacillati</taxon>
        <taxon>Bacillota</taxon>
        <taxon>Clostridia</taxon>
        <taxon>Eubacteriales</taxon>
        <taxon>Clostridiaceae</taxon>
        <taxon>Clostridium</taxon>
    </lineage>
</organism>
<proteinExistence type="predicted"/>
<keyword evidence="3" id="KW-1185">Reference proteome</keyword>